<feature type="binding site" evidence="18">
    <location>
        <position position="144"/>
    </location>
    <ligand>
        <name>substrate</name>
    </ligand>
</feature>
<keyword evidence="8 16" id="KW-0106">Calcium</keyword>
<feature type="active site" description="Proton donor" evidence="14">
    <location>
        <position position="250"/>
    </location>
</feature>
<dbReference type="AlphaFoldDB" id="A0AAE9WCQ1"/>
<comment type="cofactor">
    <cofactor evidence="2">
        <name>Ca(2+)</name>
        <dbReference type="ChEBI" id="CHEBI:29108"/>
    </cofactor>
</comment>
<evidence type="ECO:0000259" key="20">
    <source>
        <dbReference type="SMART" id="SM00642"/>
    </source>
</evidence>
<dbReference type="EC" id="3.2.1.1" evidence="4"/>
<feature type="binding site" evidence="16">
    <location>
        <position position="182"/>
    </location>
    <ligand>
        <name>Ca(2+)</name>
        <dbReference type="ChEBI" id="CHEBI:29108"/>
        <label>1</label>
    </ligand>
</feature>
<dbReference type="RefSeq" id="XP_056037708.1">
    <property type="nucleotide sequence ID" value="XM_056182474.1"/>
</dbReference>
<feature type="binding site" evidence="16">
    <location>
        <position position="195"/>
    </location>
    <ligand>
        <name>Ca(2+)</name>
        <dbReference type="ChEBI" id="CHEBI:29108"/>
        <label>1</label>
    </ligand>
</feature>
<feature type="binding site" evidence="18">
    <location>
        <position position="254"/>
    </location>
    <ligand>
        <name>substrate</name>
    </ligand>
</feature>
<evidence type="ECO:0000256" key="11">
    <source>
        <dbReference type="ARBA" id="ARBA00023277"/>
    </source>
</evidence>
<dbReference type="EMBL" id="CP115612">
    <property type="protein sequence ID" value="WBW73465.1"/>
    <property type="molecule type" value="Genomic_DNA"/>
</dbReference>
<proteinExistence type="inferred from homology"/>
<evidence type="ECO:0000313" key="21">
    <source>
        <dbReference type="EMBL" id="WBW73465.1"/>
    </source>
</evidence>
<organism evidence="21 22">
    <name type="scientific">Schizosaccharomyces osmophilus</name>
    <dbReference type="NCBI Taxonomy" id="2545709"/>
    <lineage>
        <taxon>Eukaryota</taxon>
        <taxon>Fungi</taxon>
        <taxon>Dikarya</taxon>
        <taxon>Ascomycota</taxon>
        <taxon>Taphrinomycotina</taxon>
        <taxon>Schizosaccharomycetes</taxon>
        <taxon>Schizosaccharomycetales</taxon>
        <taxon>Schizosaccharomycetaceae</taxon>
        <taxon>Schizosaccharomyces</taxon>
    </lineage>
</organism>
<evidence type="ECO:0000313" key="22">
    <source>
        <dbReference type="Proteomes" id="UP001212411"/>
    </source>
</evidence>
<comment type="catalytic activity">
    <reaction evidence="1">
        <text>Endohydrolysis of (1-&gt;4)-alpha-D-glucosidic linkages in polysaccharides containing three or more (1-&gt;4)-alpha-linked D-glucose units.</text>
        <dbReference type="EC" id="3.2.1.1"/>
    </reaction>
</comment>
<feature type="binding site" evidence="18">
    <location>
        <position position="365"/>
    </location>
    <ligand>
        <name>substrate</name>
    </ligand>
</feature>
<evidence type="ECO:0000256" key="3">
    <source>
        <dbReference type="ARBA" id="ARBA00008061"/>
    </source>
</evidence>
<dbReference type="Pfam" id="PF00128">
    <property type="entry name" value="Alpha-amylase"/>
    <property type="match status" value="1"/>
</dbReference>
<dbReference type="GO" id="GO:0005509">
    <property type="term" value="F:calcium ion binding"/>
    <property type="evidence" value="ECO:0007669"/>
    <property type="project" value="InterPro"/>
</dbReference>
<evidence type="ECO:0000256" key="16">
    <source>
        <dbReference type="PIRSR" id="PIRSR001024-3"/>
    </source>
</evidence>
<feature type="signal peptide" evidence="19">
    <location>
        <begin position="1"/>
        <end position="25"/>
    </location>
</feature>
<feature type="disulfide bond" evidence="17">
    <location>
        <begin position="454"/>
        <end position="488"/>
    </location>
</feature>
<dbReference type="InterPro" id="IPR013780">
    <property type="entry name" value="Glyco_hydro_b"/>
</dbReference>
<feature type="disulfide bond" evidence="17">
    <location>
        <begin position="171"/>
        <end position="184"/>
    </location>
</feature>
<evidence type="ECO:0000256" key="14">
    <source>
        <dbReference type="PIRSR" id="PIRSR001024-1"/>
    </source>
</evidence>
<dbReference type="GO" id="GO:0009986">
    <property type="term" value="C:cell surface"/>
    <property type="evidence" value="ECO:0007669"/>
    <property type="project" value="UniProtKB-ARBA"/>
</dbReference>
<feature type="binding site" evidence="18">
    <location>
        <position position="224"/>
    </location>
    <ligand>
        <name>substrate</name>
    </ligand>
</feature>
<dbReference type="FunFam" id="3.20.20.80:FF:000120">
    <property type="entry name" value="Alpha-amylase A"/>
    <property type="match status" value="1"/>
</dbReference>
<sequence>MKHHKMLLKTFKVLSLLLGVIPIEALDKHGWRKQSIYSLLTDRFATTESVNCNPEDRAYCGGNWKGIINKLDYIQNMGFTAIWISPVIKNIEGATKYGEAYHGYWPQDLLSLNPHFGTEEDLIDLSDALHERGMYLMVDTVVNHMAAPDTRNIDFSIYSPFNKEEHYHPMCPIIQSDPLSLEQCWIGTEDVTLPDVDTENPFIIETLYNFIHDHVKKFKIDGLRIDAAKHVRQTFWPGFCEAAGVYCQGEEWTGEAAAFCEWQGFMDGLHNFPVQGVASEAVIPVNDRALRKTAIAMNLVAHHCIDSTLLGLFLESQDAPRLAALNNDFNVLKNAMTLNLMSDGIPIVFYGQEQMLDGSHDPINRPAMWITGYHTEGPLYKYTAKVNQIRRDLINSQDGEEWIRTRTHAIPVGDNVMLMYKGPVITFITNYGSVNKEYIIKMPASEPMVDLLTCTLIEVENEILKTTIHLGEPKILYPYKLTMRDGFCADKLSLQDEIPGVFMGHNEINGPDKK</sequence>
<evidence type="ECO:0000256" key="5">
    <source>
        <dbReference type="ARBA" id="ARBA00022723"/>
    </source>
</evidence>
<dbReference type="InterPro" id="IPR015340">
    <property type="entry name" value="A_amylase_C_dom"/>
</dbReference>
<dbReference type="InterPro" id="IPR006047">
    <property type="entry name" value="GH13_cat_dom"/>
</dbReference>
<keyword evidence="12" id="KW-0326">Glycosidase</keyword>
<evidence type="ECO:0000256" key="2">
    <source>
        <dbReference type="ARBA" id="ARBA00001913"/>
    </source>
</evidence>
<dbReference type="KEGG" id="som:SOMG_03685"/>
<dbReference type="PANTHER" id="PTHR10357">
    <property type="entry name" value="ALPHA-AMYLASE FAMILY MEMBER"/>
    <property type="match status" value="1"/>
</dbReference>
<evidence type="ECO:0000256" key="15">
    <source>
        <dbReference type="PIRSR" id="PIRSR001024-2"/>
    </source>
</evidence>
<keyword evidence="9 17" id="KW-1015">Disulfide bond</keyword>
<gene>
    <name evidence="21" type="primary">mde5</name>
    <name evidence="21" type="ORF">SOMG_03685</name>
</gene>
<keyword evidence="7" id="KW-0378">Hydrolase</keyword>
<feature type="chain" id="PRO_5042260849" description="alpha-amylase" evidence="19">
    <location>
        <begin position="26"/>
        <end position="514"/>
    </location>
</feature>
<keyword evidence="22" id="KW-1185">Reference proteome</keyword>
<name>A0AAE9WCQ1_9SCHI</name>
<evidence type="ECO:0000256" key="9">
    <source>
        <dbReference type="ARBA" id="ARBA00023157"/>
    </source>
</evidence>
<feature type="binding site" evidence="16">
    <location>
        <position position="230"/>
    </location>
    <ligand>
        <name>Ca(2+)</name>
        <dbReference type="ChEBI" id="CHEBI:29108"/>
        <label>1</label>
    </ligand>
</feature>
<feature type="disulfide bond" evidence="17">
    <location>
        <begin position="52"/>
        <end position="60"/>
    </location>
</feature>
<evidence type="ECO:0000256" key="19">
    <source>
        <dbReference type="SAM" id="SignalP"/>
    </source>
</evidence>
<evidence type="ECO:0000256" key="12">
    <source>
        <dbReference type="ARBA" id="ARBA00023295"/>
    </source>
</evidence>
<keyword evidence="11" id="KW-0119">Carbohydrate metabolism</keyword>
<reference evidence="21 22" key="1">
    <citation type="journal article" date="2023" name="G3 (Bethesda)">
        <title>A high-quality reference genome for the fission yeast Schizosaccharomyces osmophilus.</title>
        <authorList>
            <person name="Jia G.S."/>
            <person name="Zhang W.C."/>
            <person name="Liang Y."/>
            <person name="Liu X.H."/>
            <person name="Rhind N."/>
            <person name="Pidoux A."/>
            <person name="Brysch-Herzberg M."/>
            <person name="Du L.L."/>
        </authorList>
    </citation>
    <scope>NUCLEOTIDE SEQUENCE [LARGE SCALE GENOMIC DNA]</scope>
    <source>
        <strain evidence="21 22">CBS 15793</strain>
    </source>
</reference>
<keyword evidence="10" id="KW-0325">Glycoprotein</keyword>
<evidence type="ECO:0000256" key="4">
    <source>
        <dbReference type="ARBA" id="ARBA00012595"/>
    </source>
</evidence>
<dbReference type="CDD" id="cd11319">
    <property type="entry name" value="AmyAc_euk_AmyA"/>
    <property type="match status" value="1"/>
</dbReference>
<dbReference type="Gene3D" id="3.20.20.80">
    <property type="entry name" value="Glycosidases"/>
    <property type="match status" value="1"/>
</dbReference>
<dbReference type="GO" id="GO:0016052">
    <property type="term" value="P:carbohydrate catabolic process"/>
    <property type="evidence" value="ECO:0007669"/>
    <property type="project" value="InterPro"/>
</dbReference>
<dbReference type="Proteomes" id="UP001212411">
    <property type="component" value="Chromosome 2"/>
</dbReference>
<feature type="active site" description="Nucleophile" evidence="14">
    <location>
        <position position="226"/>
    </location>
</feature>
<feature type="binding site" evidence="16">
    <location>
        <position position="250"/>
    </location>
    <ligand>
        <name>Ca(2+)</name>
        <dbReference type="ChEBI" id="CHEBI:29108"/>
        <label>2</label>
    </ligand>
</feature>
<comment type="similarity">
    <text evidence="3">Belongs to the glycosyl hydrolase 13 family.</text>
</comment>
<evidence type="ECO:0000256" key="7">
    <source>
        <dbReference type="ARBA" id="ARBA00022801"/>
    </source>
</evidence>
<evidence type="ECO:0000256" key="1">
    <source>
        <dbReference type="ARBA" id="ARBA00000548"/>
    </source>
</evidence>
<evidence type="ECO:0000256" key="17">
    <source>
        <dbReference type="PIRSR" id="PIRSR001024-4"/>
    </source>
</evidence>
<dbReference type="SMART" id="SM00642">
    <property type="entry name" value="Aamy"/>
    <property type="match status" value="1"/>
</dbReference>
<evidence type="ECO:0000256" key="6">
    <source>
        <dbReference type="ARBA" id="ARBA00022729"/>
    </source>
</evidence>
<feature type="binding site" evidence="16">
    <location>
        <position position="143"/>
    </location>
    <ligand>
        <name>Ca(2+)</name>
        <dbReference type="ChEBI" id="CHEBI:29108"/>
        <label>1</label>
    </ligand>
</feature>
<feature type="binding site" evidence="18">
    <location>
        <position position="318"/>
    </location>
    <ligand>
        <name>substrate</name>
    </ligand>
</feature>
<dbReference type="SUPFAM" id="SSF51445">
    <property type="entry name" value="(Trans)glycosidases"/>
    <property type="match status" value="1"/>
</dbReference>
<dbReference type="Gene3D" id="2.60.40.1180">
    <property type="entry name" value="Golgi alpha-mannosidase II"/>
    <property type="match status" value="1"/>
</dbReference>
<dbReference type="GO" id="GO:0004556">
    <property type="term" value="F:alpha-amylase activity"/>
    <property type="evidence" value="ECO:0007669"/>
    <property type="project" value="UniProtKB-EC"/>
</dbReference>
<dbReference type="Pfam" id="PF09260">
    <property type="entry name" value="A_amylase_dom_C"/>
    <property type="match status" value="1"/>
</dbReference>
<dbReference type="GeneID" id="80877163"/>
<protein>
    <recommendedName>
        <fullName evidence="4">alpha-amylase</fullName>
        <ecNumber evidence="4">3.2.1.1</ecNumber>
    </recommendedName>
    <alternativeName>
        <fullName evidence="13">1,4-alpha-D-glucan glucanohydrolase</fullName>
    </alternativeName>
</protein>
<dbReference type="SUPFAM" id="SSF51011">
    <property type="entry name" value="Glycosyl hydrolase domain"/>
    <property type="match status" value="1"/>
</dbReference>
<evidence type="ECO:0000256" key="13">
    <source>
        <dbReference type="ARBA" id="ARBA00030238"/>
    </source>
</evidence>
<keyword evidence="5 16" id="KW-0479">Metal-binding</keyword>
<keyword evidence="6 19" id="KW-0732">Signal</keyword>
<feature type="binding site" evidence="18">
    <location>
        <position position="105"/>
    </location>
    <ligand>
        <name>substrate</name>
    </ligand>
</feature>
<feature type="site" description="Transition state stabilizer" evidence="15">
    <location>
        <position position="318"/>
    </location>
</feature>
<evidence type="ECO:0000256" key="18">
    <source>
        <dbReference type="PIRSR" id="PIRSR001024-5"/>
    </source>
</evidence>
<dbReference type="InterPro" id="IPR013777">
    <property type="entry name" value="A-amylase-like"/>
</dbReference>
<accession>A0AAE9WCQ1</accession>
<dbReference type="InterPro" id="IPR017853">
    <property type="entry name" value="GH"/>
</dbReference>
<evidence type="ECO:0000256" key="10">
    <source>
        <dbReference type="ARBA" id="ARBA00023180"/>
    </source>
</evidence>
<evidence type="ECO:0000256" key="8">
    <source>
        <dbReference type="ARBA" id="ARBA00022837"/>
    </source>
</evidence>
<feature type="disulfide bond" evidence="17">
    <location>
        <begin position="260"/>
        <end position="304"/>
    </location>
</feature>
<feature type="binding site" evidence="16">
    <location>
        <position position="226"/>
    </location>
    <ligand>
        <name>Ca(2+)</name>
        <dbReference type="ChEBI" id="CHEBI:29108"/>
        <label>2</label>
    </ligand>
</feature>
<feature type="domain" description="Glycosyl hydrolase family 13 catalytic" evidence="20">
    <location>
        <begin position="38"/>
        <end position="390"/>
    </location>
</feature>
<dbReference type="PANTHER" id="PTHR10357:SF223">
    <property type="entry name" value="ALPHA-AMYLASE MDE5"/>
    <property type="match status" value="1"/>
</dbReference>
<dbReference type="PIRSF" id="PIRSF001024">
    <property type="entry name" value="Alph-amyl_fung"/>
    <property type="match status" value="1"/>
</dbReference>